<evidence type="ECO:0008006" key="3">
    <source>
        <dbReference type="Google" id="ProtNLM"/>
    </source>
</evidence>
<keyword evidence="1" id="KW-0732">Signal</keyword>
<organism evidence="2">
    <name type="scientific">Lotharella oceanica</name>
    <dbReference type="NCBI Taxonomy" id="641309"/>
    <lineage>
        <taxon>Eukaryota</taxon>
        <taxon>Sar</taxon>
        <taxon>Rhizaria</taxon>
        <taxon>Cercozoa</taxon>
        <taxon>Chlorarachniophyceae</taxon>
        <taxon>Lotharella</taxon>
    </lineage>
</organism>
<protein>
    <recommendedName>
        <fullName evidence="3">Plastid lipid-associated protein/fibrillin conserved domain-containing protein</fullName>
    </recommendedName>
</protein>
<feature type="chain" id="PRO_5030806366" description="Plastid lipid-associated protein/fibrillin conserved domain-containing protein" evidence="1">
    <location>
        <begin position="25"/>
        <end position="306"/>
    </location>
</feature>
<feature type="signal peptide" evidence="1">
    <location>
        <begin position="1"/>
        <end position="24"/>
    </location>
</feature>
<evidence type="ECO:0000313" key="2">
    <source>
        <dbReference type="EMBL" id="CAD9777302.1"/>
    </source>
</evidence>
<evidence type="ECO:0000256" key="1">
    <source>
        <dbReference type="SAM" id="SignalP"/>
    </source>
</evidence>
<name>A0A7S2XGU2_9EUKA</name>
<sequence length="306" mass="33506">MPRNAGILALVFLAGAGYLATSPARPYPGAPTGNELGFGGFLRMAVTPLQGAVAAGVHVVQKATGRSVQPPEDRSVPVGAGRTSMMEATERARQVAKPVGAFVALHCALLTSKNLLGRTVRGVSSFCGLRESNVRLKRQAEMSLRDEKASGPMLKASKLSGEWKLVDAKGQDEAMRMMGLGYVFRKATTLAKGLSLVTTQKDFRITTRASIIEISEVYPFDGSFARFPRRDKRGKHVAHITHVRQGSVEIHYEWPDPAKGTLIQVFRVDGDNDLYIDNKLQLEVDARTKQAPNPKVFKYTQHYKRA</sequence>
<dbReference type="EMBL" id="HBHP01034641">
    <property type="protein sequence ID" value="CAD9777302.1"/>
    <property type="molecule type" value="Transcribed_RNA"/>
</dbReference>
<proteinExistence type="predicted"/>
<dbReference type="AlphaFoldDB" id="A0A7S2XGU2"/>
<gene>
    <name evidence="2" type="ORF">LSP00402_LOCUS21318</name>
</gene>
<reference evidence="2" key="1">
    <citation type="submission" date="2021-01" db="EMBL/GenBank/DDBJ databases">
        <authorList>
            <person name="Corre E."/>
            <person name="Pelletier E."/>
            <person name="Niang G."/>
            <person name="Scheremetjew M."/>
            <person name="Finn R."/>
            <person name="Kale V."/>
            <person name="Holt S."/>
            <person name="Cochrane G."/>
            <person name="Meng A."/>
            <person name="Brown T."/>
            <person name="Cohen L."/>
        </authorList>
    </citation>
    <scope>NUCLEOTIDE SEQUENCE</scope>
    <source>
        <strain evidence="2">CCMP622</strain>
    </source>
</reference>
<dbReference type="SUPFAM" id="SSF50814">
    <property type="entry name" value="Lipocalins"/>
    <property type="match status" value="1"/>
</dbReference>
<accession>A0A7S2XGU2</accession>
<dbReference type="InterPro" id="IPR012674">
    <property type="entry name" value="Calycin"/>
</dbReference>